<keyword evidence="2" id="KW-0812">Transmembrane</keyword>
<evidence type="ECO:0000256" key="1">
    <source>
        <dbReference type="SAM" id="MobiDB-lite"/>
    </source>
</evidence>
<gene>
    <name evidence="3" type="ORF">FRE64_04010</name>
</gene>
<dbReference type="InterPro" id="IPR021511">
    <property type="entry name" value="DUF3172"/>
</dbReference>
<proteinExistence type="predicted"/>
<dbReference type="Pfam" id="PF11371">
    <property type="entry name" value="DUF3172"/>
    <property type="match status" value="1"/>
</dbReference>
<feature type="transmembrane region" description="Helical" evidence="2">
    <location>
        <begin position="35"/>
        <end position="53"/>
    </location>
</feature>
<name>A0A5B8NM59_9CHRO</name>
<dbReference type="AlphaFoldDB" id="A0A5B8NM59"/>
<keyword evidence="2" id="KW-0472">Membrane</keyword>
<evidence type="ECO:0000256" key="2">
    <source>
        <dbReference type="SAM" id="Phobius"/>
    </source>
</evidence>
<keyword evidence="4" id="KW-1185">Reference proteome</keyword>
<feature type="region of interest" description="Disordered" evidence="1">
    <location>
        <begin position="1"/>
        <end position="24"/>
    </location>
</feature>
<dbReference type="OrthoDB" id="455197at2"/>
<accession>A0A5B8NM59</accession>
<evidence type="ECO:0000313" key="3">
    <source>
        <dbReference type="EMBL" id="QDZ39169.1"/>
    </source>
</evidence>
<protein>
    <submittedName>
        <fullName evidence="3">DUF3172 domain-containing protein</fullName>
    </submittedName>
</protein>
<dbReference type="Proteomes" id="UP000318453">
    <property type="component" value="Chromosome"/>
</dbReference>
<keyword evidence="2" id="KW-1133">Transmembrane helix</keyword>
<organism evidence="3 4">
    <name type="scientific">Euhalothece natronophila Z-M001</name>
    <dbReference type="NCBI Taxonomy" id="522448"/>
    <lineage>
        <taxon>Bacteria</taxon>
        <taxon>Bacillati</taxon>
        <taxon>Cyanobacteriota</taxon>
        <taxon>Cyanophyceae</taxon>
        <taxon>Oscillatoriophycideae</taxon>
        <taxon>Chroococcales</taxon>
        <taxon>Halothecacae</taxon>
        <taxon>Halothece cluster</taxon>
        <taxon>Euhalothece</taxon>
    </lineage>
</organism>
<sequence>MTRKTPRRNSSTSRGYYDESPSREKSSFFNLNRTYLAILGGVLILGIGIGIAFSSTANFNTENVASRVVIDRSAPNPEFCAQYGASAIVTDMRVFMTLNPFSVYVTQPSMVPGCVMRSTNWSILEDKNLLSHQEVQQCKRRMNTFGFTGSLENSPNISCIYQNDSAGNLFRQNGSNNLTPVPEKDNF</sequence>
<dbReference type="KEGG" id="enn:FRE64_04010"/>
<evidence type="ECO:0000313" key="4">
    <source>
        <dbReference type="Proteomes" id="UP000318453"/>
    </source>
</evidence>
<dbReference type="EMBL" id="CP042326">
    <property type="protein sequence ID" value="QDZ39169.1"/>
    <property type="molecule type" value="Genomic_DNA"/>
</dbReference>
<reference evidence="3" key="1">
    <citation type="submission" date="2019-08" db="EMBL/GenBank/DDBJ databases">
        <title>Carotenoids and Carotenoid Binding Proteins in the Halophilic Cyanobacterium Euhalothece sp. ZM00.</title>
        <authorList>
            <person name="Cho S.M."/>
            <person name="Song J.Y."/>
            <person name="Park Y.-I."/>
        </authorList>
    </citation>
    <scope>NUCLEOTIDE SEQUENCE [LARGE SCALE GENOMIC DNA]</scope>
    <source>
        <strain evidence="3">Z-M001</strain>
    </source>
</reference>
<dbReference type="RefSeq" id="WP_146294775.1">
    <property type="nucleotide sequence ID" value="NZ_CP042326.1"/>
</dbReference>